<feature type="region of interest" description="Disordered" evidence="3">
    <location>
        <begin position="89"/>
        <end position="144"/>
    </location>
</feature>
<comment type="caution">
    <text evidence="5">The sequence shown here is derived from an EMBL/GenBank/DDBJ whole genome shotgun (WGS) entry which is preliminary data.</text>
</comment>
<feature type="region of interest" description="Disordered" evidence="3">
    <location>
        <begin position="169"/>
        <end position="229"/>
    </location>
</feature>
<keyword evidence="4" id="KW-0472">Membrane</keyword>
<evidence type="ECO:0008006" key="7">
    <source>
        <dbReference type="Google" id="ProtNLM"/>
    </source>
</evidence>
<name>A0ABV3JAZ2_9ACTN</name>
<keyword evidence="4" id="KW-1133">Transmembrane helix</keyword>
<dbReference type="InterPro" id="IPR041916">
    <property type="entry name" value="Anti_sigma_zinc_sf"/>
</dbReference>
<feature type="compositionally biased region" description="Polar residues" evidence="3">
    <location>
        <begin position="114"/>
        <end position="132"/>
    </location>
</feature>
<evidence type="ECO:0000256" key="1">
    <source>
        <dbReference type="ARBA" id="ARBA00023015"/>
    </source>
</evidence>
<evidence type="ECO:0000256" key="2">
    <source>
        <dbReference type="ARBA" id="ARBA00023163"/>
    </source>
</evidence>
<reference evidence="5 6" key="1">
    <citation type="submission" date="2024-06" db="EMBL/GenBank/DDBJ databases">
        <title>The Natural Products Discovery Center: Release of the First 8490 Sequenced Strains for Exploring Actinobacteria Biosynthetic Diversity.</title>
        <authorList>
            <person name="Kalkreuter E."/>
            <person name="Kautsar S.A."/>
            <person name="Yang D."/>
            <person name="Bader C.D."/>
            <person name="Teijaro C.N."/>
            <person name="Fluegel L."/>
            <person name="Davis C.M."/>
            <person name="Simpson J.R."/>
            <person name="Lauterbach L."/>
            <person name="Steele A.D."/>
            <person name="Gui C."/>
            <person name="Meng S."/>
            <person name="Li G."/>
            <person name="Viehrig K."/>
            <person name="Ye F."/>
            <person name="Su P."/>
            <person name="Kiefer A.F."/>
            <person name="Nichols A."/>
            <person name="Cepeda A.J."/>
            <person name="Yan W."/>
            <person name="Fan B."/>
            <person name="Jiang Y."/>
            <person name="Adhikari A."/>
            <person name="Zheng C.-J."/>
            <person name="Schuster L."/>
            <person name="Cowan T.M."/>
            <person name="Smanski M.J."/>
            <person name="Chevrette M.G."/>
            <person name="De Carvalho L.P.S."/>
            <person name="Shen B."/>
        </authorList>
    </citation>
    <scope>NUCLEOTIDE SEQUENCE [LARGE SCALE GENOMIC DNA]</scope>
    <source>
        <strain evidence="5 6">NPDC052768</strain>
    </source>
</reference>
<evidence type="ECO:0000313" key="5">
    <source>
        <dbReference type="EMBL" id="MEV5245325.1"/>
    </source>
</evidence>
<accession>A0ABV3JAZ2</accession>
<feature type="transmembrane region" description="Helical" evidence="4">
    <location>
        <begin position="147"/>
        <end position="168"/>
    </location>
</feature>
<evidence type="ECO:0000256" key="4">
    <source>
        <dbReference type="SAM" id="Phobius"/>
    </source>
</evidence>
<dbReference type="EMBL" id="JBFATE010000003">
    <property type="protein sequence ID" value="MEV5245325.1"/>
    <property type="molecule type" value="Genomic_DNA"/>
</dbReference>
<keyword evidence="4" id="KW-0812">Transmembrane</keyword>
<dbReference type="Proteomes" id="UP001552527">
    <property type="component" value="Unassembled WGS sequence"/>
</dbReference>
<evidence type="ECO:0000313" key="6">
    <source>
        <dbReference type="Proteomes" id="UP001552527"/>
    </source>
</evidence>
<sequence length="305" mass="31978">MTSTTDKAEHPDVAEISDLTEGLLPADRRDDIRRHLERCELCADVHASLEEIRGLLGTVPGPPRMPADVAGRIDAALAAEALLHATAPAPQGEDENDAAGTATAASEPLHVSRETSAPSSDRPTGRPRSSTTGPGRKPRLRGRSRRAVLGAAFAVAALGLGSVVLSSLNSGGGPDDEQRTTTAADTFSEGKLEKKVDDLLARSPEQDKGARSPHTFGMESDSSNANPRVLTKPEVPECVQEGIGRNDVALATEQGVYQGKAALLVVLPDASDATRVTAYIVDATCVENTSPPTTAKVLLQHSYAR</sequence>
<keyword evidence="2" id="KW-0804">Transcription</keyword>
<dbReference type="Gene3D" id="1.10.10.1320">
    <property type="entry name" value="Anti-sigma factor, zinc-finger domain"/>
    <property type="match status" value="1"/>
</dbReference>
<protein>
    <recommendedName>
        <fullName evidence="7">Zinc-finger domain-containing protein</fullName>
    </recommendedName>
</protein>
<dbReference type="RefSeq" id="WP_364019882.1">
    <property type="nucleotide sequence ID" value="NZ_JBFATD010000003.1"/>
</dbReference>
<organism evidence="5 6">
    <name type="scientific">Streptomyces werraensis</name>
    <dbReference type="NCBI Taxonomy" id="68284"/>
    <lineage>
        <taxon>Bacteria</taxon>
        <taxon>Bacillati</taxon>
        <taxon>Actinomycetota</taxon>
        <taxon>Actinomycetes</taxon>
        <taxon>Kitasatosporales</taxon>
        <taxon>Streptomycetaceae</taxon>
        <taxon>Streptomyces</taxon>
    </lineage>
</organism>
<keyword evidence="6" id="KW-1185">Reference proteome</keyword>
<keyword evidence="1" id="KW-0805">Transcription regulation</keyword>
<gene>
    <name evidence="5" type="ORF">AB0K95_08655</name>
</gene>
<proteinExistence type="predicted"/>
<evidence type="ECO:0000256" key="3">
    <source>
        <dbReference type="SAM" id="MobiDB-lite"/>
    </source>
</evidence>
<feature type="compositionally biased region" description="Basic and acidic residues" evidence="3">
    <location>
        <begin position="188"/>
        <end position="210"/>
    </location>
</feature>